<feature type="active site" description="Charge relay system" evidence="7 8">
    <location>
        <position position="567"/>
    </location>
</feature>
<dbReference type="CDD" id="cd00538">
    <property type="entry name" value="PA"/>
    <property type="match status" value="1"/>
</dbReference>
<dbReference type="Proteomes" id="UP000253551">
    <property type="component" value="Unassembled WGS sequence"/>
</dbReference>
<dbReference type="GO" id="GO:0004252">
    <property type="term" value="F:serine-type endopeptidase activity"/>
    <property type="evidence" value="ECO:0007669"/>
    <property type="project" value="UniProtKB-UniRule"/>
</dbReference>
<accession>A0A367KTF5</accession>
<dbReference type="PROSITE" id="PS00137">
    <property type="entry name" value="SUBTILASE_HIS"/>
    <property type="match status" value="1"/>
</dbReference>
<dbReference type="InterPro" id="IPR023827">
    <property type="entry name" value="Peptidase_S8_Asp-AS"/>
</dbReference>
<protein>
    <recommendedName>
        <fullName evidence="16">Minor extracellular protease vpr</fullName>
    </recommendedName>
</protein>
<keyword evidence="4 10" id="KW-0732">Signal</keyword>
<dbReference type="Pfam" id="PF06280">
    <property type="entry name" value="fn3_5"/>
    <property type="match status" value="1"/>
</dbReference>
<dbReference type="GO" id="GO:0016020">
    <property type="term" value="C:membrane"/>
    <property type="evidence" value="ECO:0007669"/>
    <property type="project" value="InterPro"/>
</dbReference>
<feature type="domain" description="Peptidase S8/S53" evidence="11">
    <location>
        <begin position="193"/>
        <end position="602"/>
    </location>
</feature>
<gene>
    <name evidence="14" type="ORF">CU098_012935</name>
</gene>
<dbReference type="Gene3D" id="3.40.50.200">
    <property type="entry name" value="Peptidase S8/S53 domain"/>
    <property type="match status" value="1"/>
</dbReference>
<evidence type="ECO:0000313" key="14">
    <source>
        <dbReference type="EMBL" id="RCI05489.1"/>
    </source>
</evidence>
<dbReference type="SUPFAM" id="SSF52025">
    <property type="entry name" value="PA domain"/>
    <property type="match status" value="1"/>
</dbReference>
<dbReference type="EMBL" id="PJQM01000376">
    <property type="protein sequence ID" value="RCI05489.1"/>
    <property type="molecule type" value="Genomic_DNA"/>
</dbReference>
<keyword evidence="15" id="KW-1185">Reference proteome</keyword>
<evidence type="ECO:0000256" key="3">
    <source>
        <dbReference type="ARBA" id="ARBA00022670"/>
    </source>
</evidence>
<dbReference type="SUPFAM" id="SSF52743">
    <property type="entry name" value="Subtilisin-like"/>
    <property type="match status" value="1"/>
</dbReference>
<dbReference type="PROSITE" id="PS00138">
    <property type="entry name" value="SUBTILASE_SER"/>
    <property type="match status" value="1"/>
</dbReference>
<evidence type="ECO:0008006" key="16">
    <source>
        <dbReference type="Google" id="ProtNLM"/>
    </source>
</evidence>
<feature type="domain" description="C5a peptidase/Subtilisin-like protease SBT2-like Fn3-like" evidence="13">
    <location>
        <begin position="638"/>
        <end position="758"/>
    </location>
</feature>
<dbReference type="InterPro" id="IPR034187">
    <property type="entry name" value="Peptidases_S8_5"/>
</dbReference>
<evidence type="ECO:0000313" key="15">
    <source>
        <dbReference type="Proteomes" id="UP000253551"/>
    </source>
</evidence>
<feature type="active site" description="Charge relay system" evidence="7 8">
    <location>
        <position position="202"/>
    </location>
</feature>
<evidence type="ECO:0000256" key="9">
    <source>
        <dbReference type="RuleBase" id="RU003355"/>
    </source>
</evidence>
<feature type="active site" description="Charge relay system" evidence="7 8">
    <location>
        <position position="257"/>
    </location>
</feature>
<comment type="caution">
    <text evidence="14">The sequence shown here is derived from an EMBL/GenBank/DDBJ whole genome shotgun (WGS) entry which is preliminary data.</text>
</comment>
<dbReference type="PANTHER" id="PTHR43399:SF4">
    <property type="entry name" value="CELL WALL-ASSOCIATED PROTEASE"/>
    <property type="match status" value="1"/>
</dbReference>
<dbReference type="InterPro" id="IPR022398">
    <property type="entry name" value="Peptidase_S8_His-AS"/>
</dbReference>
<feature type="domain" description="PA" evidence="12">
    <location>
        <begin position="406"/>
        <end position="490"/>
    </location>
</feature>
<keyword evidence="5 8" id="KW-0378">Hydrolase</keyword>
<dbReference type="AlphaFoldDB" id="A0A367KTF5"/>
<dbReference type="PROSITE" id="PS51892">
    <property type="entry name" value="SUBTILASE"/>
    <property type="match status" value="1"/>
</dbReference>
<evidence type="ECO:0000259" key="12">
    <source>
        <dbReference type="Pfam" id="PF02225"/>
    </source>
</evidence>
<dbReference type="InterPro" id="IPR046450">
    <property type="entry name" value="PA_dom_sf"/>
</dbReference>
<evidence type="ECO:0000256" key="10">
    <source>
        <dbReference type="SAM" id="SignalP"/>
    </source>
</evidence>
<feature type="chain" id="PRO_5016595650" description="Minor extracellular protease vpr" evidence="10">
    <location>
        <begin position="20"/>
        <end position="915"/>
    </location>
</feature>
<dbReference type="PRINTS" id="PR00723">
    <property type="entry name" value="SUBTILISIN"/>
</dbReference>
<keyword evidence="3 8" id="KW-0645">Protease</keyword>
<dbReference type="CDD" id="cd07489">
    <property type="entry name" value="Peptidases_S8_5"/>
    <property type="match status" value="1"/>
</dbReference>
<evidence type="ECO:0000256" key="6">
    <source>
        <dbReference type="ARBA" id="ARBA00022825"/>
    </source>
</evidence>
<dbReference type="STRING" id="4846.A0A367KTF5"/>
<dbReference type="Pfam" id="PF02225">
    <property type="entry name" value="PA"/>
    <property type="match status" value="1"/>
</dbReference>
<evidence type="ECO:0000256" key="7">
    <source>
        <dbReference type="PIRSR" id="PIRSR615500-1"/>
    </source>
</evidence>
<dbReference type="PANTHER" id="PTHR43399">
    <property type="entry name" value="SUBTILISIN-RELATED"/>
    <property type="match status" value="1"/>
</dbReference>
<dbReference type="InterPro" id="IPR023828">
    <property type="entry name" value="Peptidase_S8_Ser-AS"/>
</dbReference>
<keyword evidence="2" id="KW-0964">Secreted</keyword>
<dbReference type="InterPro" id="IPR003137">
    <property type="entry name" value="PA_domain"/>
</dbReference>
<evidence type="ECO:0000256" key="1">
    <source>
        <dbReference type="ARBA" id="ARBA00011073"/>
    </source>
</evidence>
<reference evidence="14 15" key="1">
    <citation type="journal article" date="2018" name="G3 (Bethesda)">
        <title>Phylogenetic and Phylogenomic Definition of Rhizopus Species.</title>
        <authorList>
            <person name="Gryganskyi A.P."/>
            <person name="Golan J."/>
            <person name="Dolatabadi S."/>
            <person name="Mondo S."/>
            <person name="Robb S."/>
            <person name="Idnurm A."/>
            <person name="Muszewska A."/>
            <person name="Steczkiewicz K."/>
            <person name="Masonjones S."/>
            <person name="Liao H.L."/>
            <person name="Gajdeczka M.T."/>
            <person name="Anike F."/>
            <person name="Vuek A."/>
            <person name="Anishchenko I.M."/>
            <person name="Voigt K."/>
            <person name="de Hoog G.S."/>
            <person name="Smith M.E."/>
            <person name="Heitman J."/>
            <person name="Vilgalys R."/>
            <person name="Stajich J.E."/>
        </authorList>
    </citation>
    <scope>NUCLEOTIDE SEQUENCE [LARGE SCALE GENOMIC DNA]</scope>
    <source>
        <strain evidence="14 15">LSU 92-RS-03</strain>
    </source>
</reference>
<dbReference type="InterPro" id="IPR015500">
    <property type="entry name" value="Peptidase_S8_subtilisin-rel"/>
</dbReference>
<name>A0A367KTF5_RHIST</name>
<comment type="similarity">
    <text evidence="1 8 9">Belongs to the peptidase S8 family.</text>
</comment>
<dbReference type="InterPro" id="IPR036852">
    <property type="entry name" value="Peptidase_S8/S53_dom_sf"/>
</dbReference>
<organism evidence="14 15">
    <name type="scientific">Rhizopus stolonifer</name>
    <name type="common">Rhizopus nigricans</name>
    <dbReference type="NCBI Taxonomy" id="4846"/>
    <lineage>
        <taxon>Eukaryota</taxon>
        <taxon>Fungi</taxon>
        <taxon>Fungi incertae sedis</taxon>
        <taxon>Mucoromycota</taxon>
        <taxon>Mucoromycotina</taxon>
        <taxon>Mucoromycetes</taxon>
        <taxon>Mucorales</taxon>
        <taxon>Mucorineae</taxon>
        <taxon>Rhizopodaceae</taxon>
        <taxon>Rhizopus</taxon>
    </lineage>
</organism>
<keyword evidence="6 8" id="KW-0720">Serine protease</keyword>
<evidence type="ECO:0000259" key="13">
    <source>
        <dbReference type="Pfam" id="PF06280"/>
    </source>
</evidence>
<evidence type="ECO:0000256" key="4">
    <source>
        <dbReference type="ARBA" id="ARBA00022729"/>
    </source>
</evidence>
<evidence type="ECO:0000256" key="8">
    <source>
        <dbReference type="PROSITE-ProRule" id="PRU01240"/>
    </source>
</evidence>
<dbReference type="Pfam" id="PF00082">
    <property type="entry name" value="Peptidase_S8"/>
    <property type="match status" value="1"/>
</dbReference>
<evidence type="ECO:0000256" key="2">
    <source>
        <dbReference type="ARBA" id="ARBA00022525"/>
    </source>
</evidence>
<proteinExistence type="inferred from homology"/>
<dbReference type="GO" id="GO:0006508">
    <property type="term" value="P:proteolysis"/>
    <property type="evidence" value="ECO:0007669"/>
    <property type="project" value="UniProtKB-KW"/>
</dbReference>
<dbReference type="InterPro" id="IPR010435">
    <property type="entry name" value="C5a/SBT2-like_Fn3"/>
</dbReference>
<dbReference type="InterPro" id="IPR000209">
    <property type="entry name" value="Peptidase_S8/S53_dom"/>
</dbReference>
<dbReference type="Gene3D" id="3.50.30.30">
    <property type="match status" value="1"/>
</dbReference>
<dbReference type="PROSITE" id="PS00136">
    <property type="entry name" value="SUBTILASE_ASP"/>
    <property type="match status" value="1"/>
</dbReference>
<sequence length="915" mass="99579">MKLYLFASAWLCVLSGVSTQHNPRLESLLSNPKYRPNSLGNVIPGRFIIEFEQDYQGSSLEFINDVESLLDEPSIQGRVKIHMAHDFNSQPAIFRGVSVSLEQDNERSLRIQSVQDLVVRKILDQRRVKHVYPVTEIARPKVQVANSFDVYAANGTLLPHVPELNLAVNGPSLPFSHVMAQVDQVQTQLKNKGEGVLVGIIDSGIDYRHPAFGGGFGPGFPVQYGYDLVGNQYSSRDIQSRNQGETPLDDCEDGNGHGTHVAGIIAANDALFNFTGVAPKVTLGAWRVFGCNGATSNDIVMKALIDAHDAGCDVINLSLGSPSNWAEDPSSIVANRIAEKGTFVIAAAGNEGGYGAFYVAAPGSLSNVVAAASVDNLYNLEQVVTTENGREYPYVLASNTKEVAAGQLVDFAEKDSTACDGSEPDKDIAGKLVLIKRGNCTFDEKSNVVQKFGGIGLVIYDNLEEASFKPQASDTSLPISAIPQKAGEELKQYFTNSTQFVSEGIHIEFGRSLTPQSVSSADKISKFSSVGPLYDMTVKPDFAGPGGYIFSTLPLVNGGYGVLSGTSMAAPFIAGAYALFLEAHGKDKSPLFLKEHFQNYAQPVMQGDYFDNPVRQGAGLIQLFDSIGQSVHISPATISFNDTVNMKPVSLTISNPSNRTVSYSISQKDSVSIAPYNTSLQGYTPLAPAPYTSTLVRAQLNFSSSRVTLGPRESAELHVQVTDIFGASEQEPFPIYGGFVQFLPDEHATEFKPIHVPFIGTQGSLAELPIFDESYPHLMVTNTTRFFRRILDDGTRLSGLVMDRSRRASSFVTSVFRLLTGTPQMVTEVLNINKTVIGTFSHEEFLARNTLDDDDYIFTSRWNGTLVPLADGIIDNSVVLDSGYYYLRWKALKLMSNASDPNGWEIRDSLPIHIL</sequence>
<feature type="signal peptide" evidence="10">
    <location>
        <begin position="1"/>
        <end position="19"/>
    </location>
</feature>
<dbReference type="OrthoDB" id="206201at2759"/>
<evidence type="ECO:0000256" key="5">
    <source>
        <dbReference type="ARBA" id="ARBA00022801"/>
    </source>
</evidence>
<evidence type="ECO:0000259" key="11">
    <source>
        <dbReference type="Pfam" id="PF00082"/>
    </source>
</evidence>
<dbReference type="InterPro" id="IPR051048">
    <property type="entry name" value="Peptidase_S8/S53_subtilisin"/>
</dbReference>